<reference evidence="6 7" key="1">
    <citation type="submission" date="2018-04" db="EMBL/GenBank/DDBJ databases">
        <title>Genomic Encyclopedia of Type Strains, Phase III (KMG-III): the genomes of soil and plant-associated and newly described type strains.</title>
        <authorList>
            <person name="Whitman W."/>
        </authorList>
    </citation>
    <scope>NUCLEOTIDE SEQUENCE [LARGE SCALE GENOMIC DNA]</scope>
    <source>
        <strain evidence="6 7">KA25</strain>
    </source>
</reference>
<evidence type="ECO:0000256" key="2">
    <source>
        <dbReference type="SAM" id="MobiDB-lite"/>
    </source>
</evidence>
<dbReference type="Gene3D" id="1.10.287.470">
    <property type="entry name" value="Helix hairpin bin"/>
    <property type="match status" value="1"/>
</dbReference>
<dbReference type="Gene3D" id="2.40.420.20">
    <property type="match status" value="1"/>
</dbReference>
<evidence type="ECO:0000259" key="4">
    <source>
        <dbReference type="Pfam" id="PF25954"/>
    </source>
</evidence>
<feature type="chain" id="PRO_5015667792" evidence="3">
    <location>
        <begin position="21"/>
        <end position="391"/>
    </location>
</feature>
<comment type="caution">
    <text evidence="6">The sequence shown here is derived from an EMBL/GenBank/DDBJ whole genome shotgun (WGS) entry which is preliminary data.</text>
</comment>
<protein>
    <submittedName>
        <fullName evidence="6">HlyD family secretion protein</fullName>
    </submittedName>
</protein>
<keyword evidence="7" id="KW-1185">Reference proteome</keyword>
<dbReference type="PANTHER" id="PTHR30469">
    <property type="entry name" value="MULTIDRUG RESISTANCE PROTEIN MDTA"/>
    <property type="match status" value="1"/>
</dbReference>
<feature type="domain" description="Multidrug resistance protein MdtA-like C-terminal permuted SH3" evidence="5">
    <location>
        <begin position="316"/>
        <end position="371"/>
    </location>
</feature>
<dbReference type="RefSeq" id="WP_044248037.1">
    <property type="nucleotide sequence ID" value="NZ_CP089965.1"/>
</dbReference>
<evidence type="ECO:0000256" key="3">
    <source>
        <dbReference type="SAM" id="SignalP"/>
    </source>
</evidence>
<feature type="signal peptide" evidence="3">
    <location>
        <begin position="1"/>
        <end position="20"/>
    </location>
</feature>
<dbReference type="Gene3D" id="2.40.30.170">
    <property type="match status" value="1"/>
</dbReference>
<dbReference type="GO" id="GO:1990281">
    <property type="term" value="C:efflux pump complex"/>
    <property type="evidence" value="ECO:0007669"/>
    <property type="project" value="TreeGrafter"/>
</dbReference>
<dbReference type="Proteomes" id="UP000244060">
    <property type="component" value="Unassembled WGS sequence"/>
</dbReference>
<organism evidence="6 7">
    <name type="scientific">Cereibacter azotoformans</name>
    <dbReference type="NCBI Taxonomy" id="43057"/>
    <lineage>
        <taxon>Bacteria</taxon>
        <taxon>Pseudomonadati</taxon>
        <taxon>Pseudomonadota</taxon>
        <taxon>Alphaproteobacteria</taxon>
        <taxon>Rhodobacterales</taxon>
        <taxon>Paracoccaceae</taxon>
        <taxon>Cereibacter</taxon>
    </lineage>
</organism>
<dbReference type="NCBIfam" id="TIGR01730">
    <property type="entry name" value="RND_mfp"/>
    <property type="match status" value="1"/>
</dbReference>
<feature type="region of interest" description="Disordered" evidence="2">
    <location>
        <begin position="128"/>
        <end position="157"/>
    </location>
</feature>
<proteinExistence type="inferred from homology"/>
<dbReference type="InterPro" id="IPR058792">
    <property type="entry name" value="Beta-barrel_RND_2"/>
</dbReference>
<dbReference type="SUPFAM" id="SSF111369">
    <property type="entry name" value="HlyD-like secretion proteins"/>
    <property type="match status" value="1"/>
</dbReference>
<comment type="similarity">
    <text evidence="1">Belongs to the membrane fusion protein (MFP) (TC 8.A.1) family.</text>
</comment>
<dbReference type="Pfam" id="PF25954">
    <property type="entry name" value="Beta-barrel_RND_2"/>
    <property type="match status" value="1"/>
</dbReference>
<feature type="compositionally biased region" description="Low complexity" evidence="2">
    <location>
        <begin position="147"/>
        <end position="157"/>
    </location>
</feature>
<evidence type="ECO:0000259" key="5">
    <source>
        <dbReference type="Pfam" id="PF25967"/>
    </source>
</evidence>
<feature type="domain" description="CusB-like beta-barrel" evidence="4">
    <location>
        <begin position="241"/>
        <end position="307"/>
    </location>
</feature>
<dbReference type="Gene3D" id="2.40.50.100">
    <property type="match status" value="1"/>
</dbReference>
<dbReference type="InterPro" id="IPR006143">
    <property type="entry name" value="RND_pump_MFP"/>
</dbReference>
<sequence length="391" mass="40943">MRRLMTIALLAGLLPQVVLAQETGPKPGQAAQALPAITVSTVVRRPMRDRVIASGLIGAVELVQVQPLIEGQPIEALEADVGDMVAEGQVLARLSVSTLELQKSQFTASLASARATIAQAEAQVLEAQSSADEAERVNRRTAQLREQGAASQAAADTAQASSVSANARVMVARQTLEAARAQVALAEAQLANVELQLKRTSVVAPVAGEIVSRNAKVGAIASAQGEPMFTLLRDGRLELFADVAEQDLLRLRPGQSVKIRTLGAAEPIPGSVRLVEPAIDTATRLGRARIAIDRIEAVRSGMFAEAEILVTERESLAVPVTAVSGGAEGATVLRVRQGGTVERTPIVTGIRDGGMVEVVEGLFSNDLVVTKAGAFVRPGDRVNPVPAEPVN</sequence>
<dbReference type="EMBL" id="QAOT01000002">
    <property type="protein sequence ID" value="PTR20306.1"/>
    <property type="molecule type" value="Genomic_DNA"/>
</dbReference>
<keyword evidence="3" id="KW-0732">Signal</keyword>
<name>A0A2T5KD29_9RHOB</name>
<evidence type="ECO:0000313" key="7">
    <source>
        <dbReference type="Proteomes" id="UP000244060"/>
    </source>
</evidence>
<dbReference type="AlphaFoldDB" id="A0A2T5KD29"/>
<gene>
    <name evidence="6" type="ORF">C8J28_10268</name>
</gene>
<dbReference type="Pfam" id="PF25967">
    <property type="entry name" value="RND-MFP_C"/>
    <property type="match status" value="1"/>
</dbReference>
<dbReference type="InterPro" id="IPR058627">
    <property type="entry name" value="MdtA-like_C"/>
</dbReference>
<accession>A0A2T5KD29</accession>
<evidence type="ECO:0000256" key="1">
    <source>
        <dbReference type="ARBA" id="ARBA00009477"/>
    </source>
</evidence>
<dbReference type="PANTHER" id="PTHR30469:SF15">
    <property type="entry name" value="HLYD FAMILY OF SECRETION PROTEINS"/>
    <property type="match status" value="1"/>
</dbReference>
<evidence type="ECO:0000313" key="6">
    <source>
        <dbReference type="EMBL" id="PTR20306.1"/>
    </source>
</evidence>
<dbReference type="GO" id="GO:0015562">
    <property type="term" value="F:efflux transmembrane transporter activity"/>
    <property type="evidence" value="ECO:0007669"/>
    <property type="project" value="TreeGrafter"/>
</dbReference>